<sequence>MNASNVLQNVNVGLTSSAEISDISSTVVSFDAFSGKSSSEEQTYALRDAVNDLPVRITTRYTTDHGSGNDLNDLDGYTGDVSIDITVENLTVQPEDLTYDVAGTQKTKSTLVGAPLSVAASTTFEGVKPQSILSEATVGNGTTNGIISTKENGDASLQWAKILAGPSTSASSTFTVNLQAEDLKVPEFNIAVHPGLTNDLTSSGAVSSAFSANQDSTMELMQQTVEVVAEANQALADAGSTISDIRDNLNTTSESLKSSTVQELQQSSEQLTGQLSDLQEKLSGLRTNLDESAQGSQDELVAQMQQTVESLQNFFGQEGDDVPAPVFDAGTCEVNIAQPANGSTVYSNMVQLSNVLGAYSEANIDCRDQVVEVVNTVLGPENPTPETCRDSVSASCSVFNSQVVLTASLLQSAQQTNQLIEQLNPGALSEVLGNYQSASAALDTLQQQVDALQQPVAPAPTESASPTPSATPSTEPSPTPSVSPTATPQPSPLPTQELLASLDAIDQHTEASNDHIADLEELLGSINTTAQEALAELNVDTDETGSILTQNQELADQLCQLSDGGTAQAGKLPAEEVERLRGYLTDTPCADIAEPASDEKLPTPENYQQPLSQRLTHQVELWNSVFTASDVTGEESETTQKIAAIKEDLTQVSEKTAAMRTLLEQAASPAPSPSASPSATPEPQEPTAAPEPTQEPTAEPSPETPVEPDTSVQAVKDAMPGLHASFDSLSTSLDDLSAQQQKLNDALAEIIEAAPAENVEEISSILATQARNVSQQRTDSELTITDLFSQQVTNLTGTSESISTGTEVLLKEQGDKLNAAAQRQVEEADARTKSSLERIQQSHDSATQDVAGASATLTGELQKLMLDVGDTSVNGSGLLGSLQNNAGSAGNADYQLSLATQNAEKYATIREEDMGAIRLKQEQYNASLRKLSALPAFHLSASSGATVKTIYTFTIGGEQ</sequence>
<proteinExistence type="predicted"/>
<evidence type="ECO:0000256" key="1">
    <source>
        <dbReference type="SAM" id="Coils"/>
    </source>
</evidence>
<dbReference type="SUPFAM" id="SSF58113">
    <property type="entry name" value="Apolipoprotein A-I"/>
    <property type="match status" value="1"/>
</dbReference>
<feature type="compositionally biased region" description="Low complexity" evidence="2">
    <location>
        <begin position="665"/>
        <end position="701"/>
    </location>
</feature>
<dbReference type="EMBL" id="BAABKP010000005">
    <property type="protein sequence ID" value="GAA4799213.1"/>
    <property type="molecule type" value="Genomic_DNA"/>
</dbReference>
<keyword evidence="1" id="KW-0175">Coiled coil</keyword>
<comment type="caution">
    <text evidence="3">The sequence shown here is derived from an EMBL/GenBank/DDBJ whole genome shotgun (WGS) entry which is preliminary data.</text>
</comment>
<protein>
    <submittedName>
        <fullName evidence="3">Uncharacterized protein</fullName>
    </submittedName>
</protein>
<feature type="region of interest" description="Disordered" evidence="2">
    <location>
        <begin position="665"/>
        <end position="710"/>
    </location>
</feature>
<keyword evidence="4" id="KW-1185">Reference proteome</keyword>
<dbReference type="Proteomes" id="UP001500187">
    <property type="component" value="Unassembled WGS sequence"/>
</dbReference>
<evidence type="ECO:0000313" key="4">
    <source>
        <dbReference type="Proteomes" id="UP001500187"/>
    </source>
</evidence>
<dbReference type="Gene3D" id="1.20.120.20">
    <property type="entry name" value="Apolipoprotein"/>
    <property type="match status" value="1"/>
</dbReference>
<feature type="compositionally biased region" description="Pro residues" evidence="2">
    <location>
        <begin position="475"/>
        <end position="493"/>
    </location>
</feature>
<organism evidence="3 4">
    <name type="scientific">Rothia endophytica</name>
    <dbReference type="NCBI Taxonomy" id="1324766"/>
    <lineage>
        <taxon>Bacteria</taxon>
        <taxon>Bacillati</taxon>
        <taxon>Actinomycetota</taxon>
        <taxon>Actinomycetes</taxon>
        <taxon>Micrococcales</taxon>
        <taxon>Micrococcaceae</taxon>
        <taxon>Rothia</taxon>
    </lineage>
</organism>
<feature type="region of interest" description="Disordered" evidence="2">
    <location>
        <begin position="456"/>
        <end position="494"/>
    </location>
</feature>
<gene>
    <name evidence="3" type="ORF">GCM10023352_18830</name>
</gene>
<name>A0ABP9BVH8_9MICC</name>
<accession>A0ABP9BVH8</accession>
<reference evidence="4" key="1">
    <citation type="journal article" date="2019" name="Int. J. Syst. Evol. Microbiol.">
        <title>The Global Catalogue of Microorganisms (GCM) 10K type strain sequencing project: providing services to taxonomists for standard genome sequencing and annotation.</title>
        <authorList>
            <consortium name="The Broad Institute Genomics Platform"/>
            <consortium name="The Broad Institute Genome Sequencing Center for Infectious Disease"/>
            <person name="Wu L."/>
            <person name="Ma J."/>
        </authorList>
    </citation>
    <scope>NUCLEOTIDE SEQUENCE [LARGE SCALE GENOMIC DNA]</scope>
    <source>
        <strain evidence="4">JCM 18541</strain>
    </source>
</reference>
<feature type="compositionally biased region" description="Low complexity" evidence="2">
    <location>
        <begin position="456"/>
        <end position="474"/>
    </location>
</feature>
<evidence type="ECO:0000313" key="3">
    <source>
        <dbReference type="EMBL" id="GAA4799213.1"/>
    </source>
</evidence>
<feature type="coiled-coil region" evidence="1">
    <location>
        <begin position="261"/>
        <end position="288"/>
    </location>
</feature>
<evidence type="ECO:0000256" key="2">
    <source>
        <dbReference type="SAM" id="MobiDB-lite"/>
    </source>
</evidence>